<keyword evidence="2" id="KW-0719">Serine esterase</keyword>
<evidence type="ECO:0000259" key="5">
    <source>
        <dbReference type="Pfam" id="PF00135"/>
    </source>
</evidence>
<evidence type="ECO:0000256" key="4">
    <source>
        <dbReference type="RuleBase" id="RU361235"/>
    </source>
</evidence>
<organism evidence="8">
    <name type="scientific">Haemonchus placei</name>
    <name type="common">Barber's pole worm</name>
    <dbReference type="NCBI Taxonomy" id="6290"/>
    <lineage>
        <taxon>Eukaryota</taxon>
        <taxon>Metazoa</taxon>
        <taxon>Ecdysozoa</taxon>
        <taxon>Nematoda</taxon>
        <taxon>Chromadorea</taxon>
        <taxon>Rhabditida</taxon>
        <taxon>Rhabditina</taxon>
        <taxon>Rhabditomorpha</taxon>
        <taxon>Strongyloidea</taxon>
        <taxon>Trichostrongylidae</taxon>
        <taxon>Haemonchus</taxon>
    </lineage>
</organism>
<dbReference type="OMA" id="MFKPCTE"/>
<evidence type="ECO:0000256" key="2">
    <source>
        <dbReference type="ARBA" id="ARBA00022487"/>
    </source>
</evidence>
<dbReference type="WBParaSite" id="HPLM_0000857101-mRNA-1">
    <property type="protein sequence ID" value="HPLM_0000857101-mRNA-1"/>
    <property type="gene ID" value="HPLM_0000857101"/>
</dbReference>
<name>A0A0N4WDC6_HAEPC</name>
<dbReference type="SUPFAM" id="SSF53474">
    <property type="entry name" value="alpha/beta-Hydrolases"/>
    <property type="match status" value="1"/>
</dbReference>
<gene>
    <name evidence="6" type="ORF">HPLM_LOCUS8563</name>
</gene>
<dbReference type="Pfam" id="PF00135">
    <property type="entry name" value="COesterase"/>
    <property type="match status" value="1"/>
</dbReference>
<evidence type="ECO:0000313" key="6">
    <source>
        <dbReference type="EMBL" id="VDO35228.1"/>
    </source>
</evidence>
<feature type="domain" description="Carboxylesterase type B" evidence="5">
    <location>
        <begin position="1"/>
        <end position="384"/>
    </location>
</feature>
<dbReference type="PROSITE" id="PS00122">
    <property type="entry name" value="CARBOXYLESTERASE_B_1"/>
    <property type="match status" value="1"/>
</dbReference>
<dbReference type="PANTHER" id="PTHR45029:SF6">
    <property type="entry name" value="CARBOXYLIC ESTER HYDROLASE"/>
    <property type="match status" value="1"/>
</dbReference>
<proteinExistence type="inferred from homology"/>
<reference evidence="8" key="1">
    <citation type="submission" date="2017-02" db="UniProtKB">
        <authorList>
            <consortium name="WormBaseParasite"/>
        </authorList>
    </citation>
    <scope>IDENTIFICATION</scope>
</reference>
<dbReference type="InterPro" id="IPR002018">
    <property type="entry name" value="CarbesteraseB"/>
</dbReference>
<evidence type="ECO:0000256" key="3">
    <source>
        <dbReference type="ARBA" id="ARBA00022801"/>
    </source>
</evidence>
<reference evidence="6 7" key="2">
    <citation type="submission" date="2018-11" db="EMBL/GenBank/DDBJ databases">
        <authorList>
            <consortium name="Pathogen Informatics"/>
        </authorList>
    </citation>
    <scope>NUCLEOTIDE SEQUENCE [LARGE SCALE GENOMIC DNA]</scope>
    <source>
        <strain evidence="6 7">MHpl1</strain>
    </source>
</reference>
<dbReference type="InterPro" id="IPR019826">
    <property type="entry name" value="Carboxylesterase_B_AS"/>
</dbReference>
<keyword evidence="3 4" id="KW-0378">Hydrolase</keyword>
<dbReference type="Gene3D" id="3.40.50.1820">
    <property type="entry name" value="alpha/beta hydrolase"/>
    <property type="match status" value="1"/>
</dbReference>
<accession>A0A0N4WDC6</accession>
<protein>
    <recommendedName>
        <fullName evidence="4">Carboxylic ester hydrolase</fullName>
        <ecNumber evidence="4">3.1.1.-</ecNumber>
    </recommendedName>
</protein>
<keyword evidence="7" id="KW-1185">Reference proteome</keyword>
<evidence type="ECO:0000256" key="1">
    <source>
        <dbReference type="ARBA" id="ARBA00005964"/>
    </source>
</evidence>
<dbReference type="InterPro" id="IPR029058">
    <property type="entry name" value="AB_hydrolase_fold"/>
</dbReference>
<evidence type="ECO:0000313" key="7">
    <source>
        <dbReference type="Proteomes" id="UP000268014"/>
    </source>
</evidence>
<dbReference type="AlphaFoldDB" id="A0A0N4WDC6"/>
<dbReference type="OrthoDB" id="19653at2759"/>
<dbReference type="InterPro" id="IPR043187">
    <property type="entry name" value="CM06B1-like"/>
</dbReference>
<dbReference type="Proteomes" id="UP000268014">
    <property type="component" value="Unassembled WGS sequence"/>
</dbReference>
<sequence>MVWIHGGGFSIHSSSNYGDTAIARNLCVKNVVVVSMNYRLGPLGFFTTGDDVCRGNMGLWDQALALHWVHDNIEAFGGDRGNVTVFGQSAGGASADLLAISPHTRDLFHRVIPMAGCGECDFAMRTSKAQSTLGREYARYLGWTGKDDDSEGLMHFMEAQPAHRVAMGIHPKKGFHPSISGNLLFVPNFDGDFFPKPLEELRRESPRKSIMTVALGGFSKTKEGFRRFCQSIIKECDYADGAEEVRQEVYEYYMKDVDSKDKARITERLVELMGDYAINVGVLQYARKMSDHGSTHCSEVRYVLGKGVFSKFKPNHDDLKMLDIMTTYFTNFAKYGDPCGDRSSSTEEFEWELYSPAQPYRHLHIQLPKPLMANNYQNRRMELWERILQKNHSKANL</sequence>
<dbReference type="EC" id="3.1.1.-" evidence="4"/>
<dbReference type="PANTHER" id="PTHR45029">
    <property type="entry name" value="CARBOXYLIC ESTER HYDROLASE-RELATED"/>
    <property type="match status" value="1"/>
</dbReference>
<comment type="similarity">
    <text evidence="1 4">Belongs to the type-B carboxylesterase/lipase family.</text>
</comment>
<evidence type="ECO:0000313" key="8">
    <source>
        <dbReference type="WBParaSite" id="HPLM_0000857101-mRNA-1"/>
    </source>
</evidence>
<dbReference type="GO" id="GO:0052689">
    <property type="term" value="F:carboxylic ester hydrolase activity"/>
    <property type="evidence" value="ECO:0007669"/>
    <property type="project" value="UniProtKB-KW"/>
</dbReference>
<dbReference type="STRING" id="6290.A0A0N4WDC6"/>
<dbReference type="EMBL" id="UZAF01016887">
    <property type="protein sequence ID" value="VDO35228.1"/>
    <property type="molecule type" value="Genomic_DNA"/>
</dbReference>